<dbReference type="PANTHER" id="PTHR34948">
    <property type="entry name" value="OS08G0299200 PROTEIN"/>
    <property type="match status" value="1"/>
</dbReference>
<dbReference type="GeneID" id="40327594"/>
<evidence type="ECO:0000313" key="2">
    <source>
        <dbReference type="EMBL" id="RNF06828.1"/>
    </source>
</evidence>
<dbReference type="EMBL" id="MKGL01000100">
    <property type="protein sequence ID" value="RNF06828.1"/>
    <property type="molecule type" value="Genomic_DNA"/>
</dbReference>
<dbReference type="PANTHER" id="PTHR34948:SF2">
    <property type="entry name" value="TRIPHOSPHATE TUNNEL METALLOENZYME 3"/>
    <property type="match status" value="1"/>
</dbReference>
<gene>
    <name evidence="2" type="ORF">TraAM80_03661</name>
</gene>
<sequence length="620" mass="70292">MVAGDGIKHAIKLCLEDRENFERLMQLGSLRLQSEETYTDYFFDFPSRLLSRGNGVLRLRVPDAAGDTATQTLPSLVLKKSNIVDRGDQMCTTYQVPKLPEEVRDELCKSKDIMGVLRRLSPRLKEDAIAHISRIIELLEDLEKASGAAEPMKMMGSLRSHRRVYNYVSEDSSENVVGTDEYFAGTGSLLQGASIRLDETDFPFGKKYELEVTEFEDPSGDVGKDLDGFLRLHQIEYSKSLESKSSRFMKYLEGFHTCSVDIAWVQLSIASDKGYEEVCNWLENDCQTAALIPISAALSQGSGYPMSQTSAISDYFPNHGEFPISYNRQEMVSQSLHLRSHHTTGEDASPNSGDDKLQESNDYEEYQENYYFDDALNGVLSKRQCMMELRYTSQGHKFILSLKEGQTVENGSQNATTLRGEITGDMARLLLRSPTEFLQKMREQNSVASALWDDCSIRELSVVAFYRTKRRVFTRPIAEVPPSWSLQEKRMRQTSDDDDVDAEQQQWHTNTALPSLKIHVDNTLVDFTTPPQNYAAIAAAKPSCTFGSLATFSKSKDDIQLYEIGTTCSGISVEMQEYVKKWLTSSMDKLRVEWKLARQTKLEQCVTLLLKQQRKRAREV</sequence>
<feature type="region of interest" description="Disordered" evidence="1">
    <location>
        <begin position="336"/>
        <end position="359"/>
    </location>
</feature>
<accession>A0A422NMW0</accession>
<evidence type="ECO:0000256" key="1">
    <source>
        <dbReference type="SAM" id="MobiDB-lite"/>
    </source>
</evidence>
<dbReference type="RefSeq" id="XP_029239479.1">
    <property type="nucleotide sequence ID" value="XM_029380615.1"/>
</dbReference>
<keyword evidence="3" id="KW-1185">Reference proteome</keyword>
<evidence type="ECO:0000313" key="3">
    <source>
        <dbReference type="Proteomes" id="UP000283634"/>
    </source>
</evidence>
<dbReference type="InterPro" id="IPR033469">
    <property type="entry name" value="CYTH-like_dom_sf"/>
</dbReference>
<dbReference type="AlphaFoldDB" id="A0A422NMW0"/>
<dbReference type="OrthoDB" id="2160189at2759"/>
<proteinExistence type="predicted"/>
<dbReference type="SUPFAM" id="SSF55154">
    <property type="entry name" value="CYTH-like phosphatases"/>
    <property type="match status" value="1"/>
</dbReference>
<dbReference type="Proteomes" id="UP000283634">
    <property type="component" value="Unassembled WGS sequence"/>
</dbReference>
<reference evidence="2 3" key="1">
    <citation type="journal article" date="2018" name="BMC Genomics">
        <title>Genomic comparison of Trypanosoma conorhini and Trypanosoma rangeli to Trypanosoma cruzi strains of high and low virulence.</title>
        <authorList>
            <person name="Bradwell K.R."/>
            <person name="Koparde V.N."/>
            <person name="Matveyev A.V."/>
            <person name="Serrano M.G."/>
            <person name="Alves J.M."/>
            <person name="Parikh H."/>
            <person name="Huang B."/>
            <person name="Lee V."/>
            <person name="Espinosa-Alvarez O."/>
            <person name="Ortiz P.A."/>
            <person name="Costa-Martins A.G."/>
            <person name="Teixeira M.M."/>
            <person name="Buck G.A."/>
        </authorList>
    </citation>
    <scope>NUCLEOTIDE SEQUENCE [LARGE SCALE GENOMIC DNA]</scope>
    <source>
        <strain evidence="2 3">AM80</strain>
    </source>
</reference>
<protein>
    <submittedName>
        <fullName evidence="2">Uncharacterized protein</fullName>
    </submittedName>
</protein>
<comment type="caution">
    <text evidence="2">The sequence shown here is derived from an EMBL/GenBank/DDBJ whole genome shotgun (WGS) entry which is preliminary data.</text>
</comment>
<dbReference type="VEuPathDB" id="TriTrypDB:TRSC58_05251"/>
<organism evidence="2 3">
    <name type="scientific">Trypanosoma rangeli</name>
    <dbReference type="NCBI Taxonomy" id="5698"/>
    <lineage>
        <taxon>Eukaryota</taxon>
        <taxon>Discoba</taxon>
        <taxon>Euglenozoa</taxon>
        <taxon>Kinetoplastea</taxon>
        <taxon>Metakinetoplastina</taxon>
        <taxon>Trypanosomatida</taxon>
        <taxon>Trypanosomatidae</taxon>
        <taxon>Trypanosoma</taxon>
        <taxon>Herpetosoma</taxon>
    </lineage>
</organism>
<name>A0A422NMW0_TRYRA</name>
<dbReference type="OMA" id="CKTHRIT"/>
<dbReference type="Gene3D" id="2.40.320.10">
    <property type="entry name" value="Hypothetical Protein Pfu-838710-001"/>
    <property type="match status" value="2"/>
</dbReference>